<dbReference type="GO" id="GO:0004672">
    <property type="term" value="F:protein kinase activity"/>
    <property type="evidence" value="ECO:0007669"/>
    <property type="project" value="InterPro"/>
</dbReference>
<dbReference type="PANTHER" id="PTHR21708">
    <property type="entry name" value="PROBABLE 2-DEHYDROPANTOATE 2-REDUCTASE"/>
    <property type="match status" value="1"/>
</dbReference>
<dbReference type="SMART" id="SM00220">
    <property type="entry name" value="S_TKc"/>
    <property type="match status" value="1"/>
</dbReference>
<dbReference type="Pfam" id="PF02558">
    <property type="entry name" value="ApbA"/>
    <property type="match status" value="1"/>
</dbReference>
<dbReference type="InterPro" id="IPR013328">
    <property type="entry name" value="6PGD_dom2"/>
</dbReference>
<name>A0A1C7LQH1_GRIFR</name>
<dbReference type="SUPFAM" id="SSF48179">
    <property type="entry name" value="6-phosphogluconate dehydrogenase C-terminal domain-like"/>
    <property type="match status" value="1"/>
</dbReference>
<dbReference type="GO" id="GO:0005524">
    <property type="term" value="F:ATP binding"/>
    <property type="evidence" value="ECO:0007669"/>
    <property type="project" value="InterPro"/>
</dbReference>
<dbReference type="OrthoDB" id="3609at2759"/>
<dbReference type="Pfam" id="PF08546">
    <property type="entry name" value="ApbA_C"/>
    <property type="match status" value="1"/>
</dbReference>
<dbReference type="InterPro" id="IPR008271">
    <property type="entry name" value="Ser/Thr_kinase_AS"/>
</dbReference>
<dbReference type="SUPFAM" id="SSF56112">
    <property type="entry name" value="Protein kinase-like (PK-like)"/>
    <property type="match status" value="1"/>
</dbReference>
<dbReference type="PROSITE" id="PS50011">
    <property type="entry name" value="PROTEIN_KINASE_DOM"/>
    <property type="match status" value="1"/>
</dbReference>
<dbReference type="EMBL" id="LUGG01000027">
    <property type="protein sequence ID" value="OBZ66933.1"/>
    <property type="molecule type" value="Genomic_DNA"/>
</dbReference>
<dbReference type="InterPro" id="IPR051402">
    <property type="entry name" value="KPR-Related"/>
</dbReference>
<proteinExistence type="predicted"/>
<dbReference type="Gene3D" id="3.40.50.720">
    <property type="entry name" value="NAD(P)-binding Rossmann-like Domain"/>
    <property type="match status" value="1"/>
</dbReference>
<dbReference type="InterPro" id="IPR013332">
    <property type="entry name" value="KPR_N"/>
</dbReference>
<dbReference type="InterPro" id="IPR000719">
    <property type="entry name" value="Prot_kinase_dom"/>
</dbReference>
<dbReference type="Proteomes" id="UP000092993">
    <property type="component" value="Unassembled WGS sequence"/>
</dbReference>
<gene>
    <name evidence="2" type="ORF">A0H81_13274</name>
</gene>
<dbReference type="Gene3D" id="1.10.1040.10">
    <property type="entry name" value="N-(1-d-carboxylethyl)-l-norvaline Dehydrogenase, domain 2"/>
    <property type="match status" value="1"/>
</dbReference>
<evidence type="ECO:0000313" key="3">
    <source>
        <dbReference type="Proteomes" id="UP000092993"/>
    </source>
</evidence>
<keyword evidence="3" id="KW-1185">Reference proteome</keyword>
<dbReference type="GO" id="GO:0005737">
    <property type="term" value="C:cytoplasm"/>
    <property type="evidence" value="ECO:0007669"/>
    <property type="project" value="TreeGrafter"/>
</dbReference>
<dbReference type="Gene3D" id="1.10.510.10">
    <property type="entry name" value="Transferase(Phosphotransferase) domain 1"/>
    <property type="match status" value="1"/>
</dbReference>
<dbReference type="PROSITE" id="PS00108">
    <property type="entry name" value="PROTEIN_KINASE_ST"/>
    <property type="match status" value="1"/>
</dbReference>
<feature type="domain" description="Protein kinase" evidence="1">
    <location>
        <begin position="1"/>
        <end position="263"/>
    </location>
</feature>
<evidence type="ECO:0000313" key="2">
    <source>
        <dbReference type="EMBL" id="OBZ66933.1"/>
    </source>
</evidence>
<dbReference type="PANTHER" id="PTHR21708:SF43">
    <property type="entry name" value="KETOPANTOATE REDUCTASE C-TERMINAL DOMAIN-CONTAINING PROTEIN"/>
    <property type="match status" value="1"/>
</dbReference>
<protein>
    <recommendedName>
        <fullName evidence="1">Protein kinase domain-containing protein</fullName>
    </recommendedName>
</protein>
<dbReference type="InterPro" id="IPR011009">
    <property type="entry name" value="Kinase-like_dom_sf"/>
</dbReference>
<dbReference type="InterPro" id="IPR013752">
    <property type="entry name" value="KPA_reductase"/>
</dbReference>
<dbReference type="Pfam" id="PF00069">
    <property type="entry name" value="Pkinase"/>
    <property type="match status" value="1"/>
</dbReference>
<comment type="caution">
    <text evidence="2">The sequence shown here is derived from an EMBL/GenBank/DDBJ whole genome shotgun (WGS) entry which is preliminary data.</text>
</comment>
<evidence type="ECO:0000259" key="1">
    <source>
        <dbReference type="PROSITE" id="PS50011"/>
    </source>
</evidence>
<dbReference type="STRING" id="5627.A0A1C7LQH1"/>
<sequence>MRTSLHRTNPNCWHPTSQFRKSAILVTTHRVRRVLNSMASRGIHRYILSGLDYLHSECHVIHTDIKPENILVGLESRSVLDVVAKDEAENPSPRKVLDDRTVYLSRNDFGAPKSSPGKPVLTDFDAATFGNVSHSLVHPIQPNSYRAPEVILRAPWTYSADIWNLGLMIWNLLEDRTLCDGLDLEREHYTRRTQLAQLIGLLGPPPKALLDRGESTTKWFESDGVFKHQNLIPQGRTLAESVTSLEGEDKVRNCTNVGFTHFVQLTHLLYLANGNDSHWVDWALAASSADLVEGKRETMPQPKDVLLVGYGAVGAIYSLVLKKSGQARVTAVARSNYDVVNAHGMDFQSKKYGDIKGWRPDRLFPSVAQALDRPYSHVVLVTKAIPEILKTDTLLAPLLSSPYSDIHPQPTYVLLQNGLNVEVDLYEALKKLNPEEEPRIISTAVWIATRMLEKNVVEHFNFDRVSMGVYRPSTATLVNTPTEYALLKEFSDILSAGGSEITIVPEIQRVKYSKNFWNAIFGSSSALSRLTLHSIFCAPHLEPGASRSAPTEDLSALEPRIAEALSTPSAKATENVASASPNMKAYTIPFLYDAMTEIHKLGSVLFPDSELGPGLDPDHAAKMLEGTARLHAHPDNTHRPSMLVDVEMGRPMEVEHVVGELVRMGRKRGVDMPRIEALYALLLIMQDQLLRSYHERSKS</sequence>
<dbReference type="AlphaFoldDB" id="A0A1C7LQH1"/>
<dbReference type="InterPro" id="IPR008927">
    <property type="entry name" value="6-PGluconate_DH-like_C_sf"/>
</dbReference>
<reference evidence="2 3" key="1">
    <citation type="submission" date="2016-03" db="EMBL/GenBank/DDBJ databases">
        <title>Whole genome sequencing of Grifola frondosa 9006-11.</title>
        <authorList>
            <person name="Min B."/>
            <person name="Park H."/>
            <person name="Kim J.-G."/>
            <person name="Cho H."/>
            <person name="Oh Y.-L."/>
            <person name="Kong W.-S."/>
            <person name="Choi I.-G."/>
        </authorList>
    </citation>
    <scope>NUCLEOTIDE SEQUENCE [LARGE SCALE GENOMIC DNA]</scope>
    <source>
        <strain evidence="2 3">9006-11</strain>
    </source>
</reference>
<organism evidence="2 3">
    <name type="scientific">Grifola frondosa</name>
    <name type="common">Maitake</name>
    <name type="synonym">Polyporus frondosus</name>
    <dbReference type="NCBI Taxonomy" id="5627"/>
    <lineage>
        <taxon>Eukaryota</taxon>
        <taxon>Fungi</taxon>
        <taxon>Dikarya</taxon>
        <taxon>Basidiomycota</taxon>
        <taxon>Agaricomycotina</taxon>
        <taxon>Agaricomycetes</taxon>
        <taxon>Polyporales</taxon>
        <taxon>Grifolaceae</taxon>
        <taxon>Grifola</taxon>
    </lineage>
</organism>
<accession>A0A1C7LQH1</accession>